<dbReference type="EMBL" id="CP115667">
    <property type="protein sequence ID" value="WBW50416.1"/>
    <property type="molecule type" value="Genomic_DNA"/>
</dbReference>
<keyword evidence="2" id="KW-0520">NAD</keyword>
<dbReference type="Pfam" id="PF01232">
    <property type="entry name" value="Mannitol_dh"/>
    <property type="match status" value="1"/>
</dbReference>
<dbReference type="PANTHER" id="PTHR30524">
    <property type="entry name" value="MANNITOL-1-PHOSPHATE 5-DEHYDROGENASE"/>
    <property type="match status" value="1"/>
</dbReference>
<evidence type="ECO:0000259" key="5">
    <source>
        <dbReference type="Pfam" id="PF08125"/>
    </source>
</evidence>
<evidence type="ECO:0000256" key="1">
    <source>
        <dbReference type="ARBA" id="ARBA00023002"/>
    </source>
</evidence>
<dbReference type="SUPFAM" id="SSF48179">
    <property type="entry name" value="6-phosphogluconate dehydrogenase C-terminal domain-like"/>
    <property type="match status" value="1"/>
</dbReference>
<dbReference type="PANTHER" id="PTHR30524:SF0">
    <property type="entry name" value="ALTRONATE OXIDOREDUCTASE-RELATED"/>
    <property type="match status" value="1"/>
</dbReference>
<dbReference type="InterPro" id="IPR036291">
    <property type="entry name" value="NAD(P)-bd_dom_sf"/>
</dbReference>
<dbReference type="InterPro" id="IPR013328">
    <property type="entry name" value="6PGD_dom2"/>
</dbReference>
<dbReference type="Gene3D" id="3.40.50.720">
    <property type="entry name" value="NAD(P)-binding Rossmann-like Domain"/>
    <property type="match status" value="1"/>
</dbReference>
<dbReference type="NCBIfam" id="NF002969">
    <property type="entry name" value="PRK03643.1"/>
    <property type="match status" value="1"/>
</dbReference>
<reference evidence="6 7" key="1">
    <citation type="submission" date="2023-01" db="EMBL/GenBank/DDBJ databases">
        <authorList>
            <person name="Lee S.H."/>
            <person name="Jung H.S."/>
            <person name="Yun J.U."/>
        </authorList>
    </citation>
    <scope>NUCLEOTIDE SEQUENCE [LARGE SCALE GENOMIC DNA]</scope>
    <source>
        <strain evidence="6 7">CBA3646</strain>
    </source>
</reference>
<feature type="domain" description="Mannitol dehydrogenase C-terminal" evidence="5">
    <location>
        <begin position="272"/>
        <end position="470"/>
    </location>
</feature>
<dbReference type="Pfam" id="PF08125">
    <property type="entry name" value="Mannitol_dh_C"/>
    <property type="match status" value="1"/>
</dbReference>
<dbReference type="InterPro" id="IPR008927">
    <property type="entry name" value="6-PGluconate_DH-like_C_sf"/>
</dbReference>
<dbReference type="InterPro" id="IPR013118">
    <property type="entry name" value="Mannitol_DH_C"/>
</dbReference>
<evidence type="ECO:0000256" key="3">
    <source>
        <dbReference type="ARBA" id="ARBA00048615"/>
    </source>
</evidence>
<gene>
    <name evidence="6" type="ORF">O6R05_02420</name>
</gene>
<dbReference type="Gene3D" id="1.10.1040.10">
    <property type="entry name" value="N-(1-d-carboxylethyl)-l-norvaline Dehydrogenase, domain 2"/>
    <property type="match status" value="1"/>
</dbReference>
<dbReference type="InterPro" id="IPR013131">
    <property type="entry name" value="Mannitol_DH_N"/>
</dbReference>
<evidence type="ECO:0000313" key="6">
    <source>
        <dbReference type="EMBL" id="WBW50416.1"/>
    </source>
</evidence>
<evidence type="ECO:0000259" key="4">
    <source>
        <dbReference type="Pfam" id="PF01232"/>
    </source>
</evidence>
<dbReference type="Proteomes" id="UP001210339">
    <property type="component" value="Chromosome"/>
</dbReference>
<proteinExistence type="predicted"/>
<comment type="catalytic activity">
    <reaction evidence="3">
        <text>D-mannitol 1-phosphate + NAD(+) = beta-D-fructose 6-phosphate + NADH + H(+)</text>
        <dbReference type="Rhea" id="RHEA:19661"/>
        <dbReference type="ChEBI" id="CHEBI:15378"/>
        <dbReference type="ChEBI" id="CHEBI:57540"/>
        <dbReference type="ChEBI" id="CHEBI:57634"/>
        <dbReference type="ChEBI" id="CHEBI:57945"/>
        <dbReference type="ChEBI" id="CHEBI:61381"/>
        <dbReference type="EC" id="1.1.1.17"/>
    </reaction>
</comment>
<dbReference type="GO" id="GO:0009026">
    <property type="term" value="F:tagaturonate reductase activity"/>
    <property type="evidence" value="ECO:0007669"/>
    <property type="project" value="UniProtKB-EC"/>
</dbReference>
<evidence type="ECO:0000256" key="2">
    <source>
        <dbReference type="ARBA" id="ARBA00023027"/>
    </source>
</evidence>
<dbReference type="EC" id="1.1.1.58" evidence="6"/>
<keyword evidence="1 6" id="KW-0560">Oxidoreductase</keyword>
<name>A0ABY7QVN2_9FIRM</name>
<dbReference type="RefSeq" id="WP_271191948.1">
    <property type="nucleotide sequence ID" value="NZ_CP115667.1"/>
</dbReference>
<evidence type="ECO:0000313" key="7">
    <source>
        <dbReference type="Proteomes" id="UP001210339"/>
    </source>
</evidence>
<keyword evidence="7" id="KW-1185">Reference proteome</keyword>
<accession>A0ABY7QVN2</accession>
<sequence length="482" mass="55864">MKINEKIKKDKDLQESILQFGEGNFLRAFVDWMVDLSNDKYDKPGSIVIVQPIEHGLVDLINSQDGLYTLSMRGSTAKGKKIENRIIKSVSRGINPYTNFGDYVEFVTSENLNYVISNTTEAGIVYQYEDFKEDEIQDSFPAKVAQLLYFRFKHFNGEKEKGLIFLPVELIDDNGYFLKKYVLKHIENWNLGVEFKTWVEESNLFTSTLVDRIVTGRPSSEEAKIFSAENGYEDKLLVFSELFNLWVIEGDKALAGPLTFDNLPCNVIWTDDVKPYKKRKVRILNGGHTSTVPAAVIAGYAIVRDFMQDEIFLKFFDNLIDTEVIPTIDLPRQDLVNFKKEVTLRFNNPYVEHKLLDITLNSVSKFNARCLPSIIDYYYRYKTVPKHFAFSLAALLRFYNIDEIDGKYIGKDQNGRAYEVKDDQNILRYFAGIYKKNDFVEEILKSSIWDYDLSKLGDFNRIVQNYYDDILNGDIRKVMDSL</sequence>
<feature type="domain" description="Mannitol dehydrogenase N-terminal" evidence="4">
    <location>
        <begin position="16"/>
        <end position="258"/>
    </location>
</feature>
<organism evidence="6 7">
    <name type="scientific">Peptoniphilus equinus</name>
    <dbReference type="NCBI Taxonomy" id="3016343"/>
    <lineage>
        <taxon>Bacteria</taxon>
        <taxon>Bacillati</taxon>
        <taxon>Bacillota</taxon>
        <taxon>Tissierellia</taxon>
        <taxon>Tissierellales</taxon>
        <taxon>Peptoniphilaceae</taxon>
        <taxon>Peptoniphilus</taxon>
    </lineage>
</organism>
<dbReference type="SUPFAM" id="SSF51735">
    <property type="entry name" value="NAD(P)-binding Rossmann-fold domains"/>
    <property type="match status" value="1"/>
</dbReference>
<protein>
    <submittedName>
        <fullName evidence="6">Tagaturonate reductase</fullName>
        <ecNumber evidence="6">1.1.1.58</ecNumber>
    </submittedName>
</protein>